<gene>
    <name evidence="2" type="ORF">LCGC14_2690510</name>
</gene>
<comment type="caution">
    <text evidence="2">The sequence shown here is derived from an EMBL/GenBank/DDBJ whole genome shotgun (WGS) entry which is preliminary data.</text>
</comment>
<keyword evidence="1" id="KW-0472">Membrane</keyword>
<dbReference type="InterPro" id="IPR014509">
    <property type="entry name" value="YjdF-like"/>
</dbReference>
<dbReference type="Pfam" id="PF09997">
    <property type="entry name" value="DUF2238"/>
    <property type="match status" value="1"/>
</dbReference>
<reference evidence="2" key="1">
    <citation type="journal article" date="2015" name="Nature">
        <title>Complex archaea that bridge the gap between prokaryotes and eukaryotes.</title>
        <authorList>
            <person name="Spang A."/>
            <person name="Saw J.H."/>
            <person name="Jorgensen S.L."/>
            <person name="Zaremba-Niedzwiedzka K."/>
            <person name="Martijn J."/>
            <person name="Lind A.E."/>
            <person name="van Eijk R."/>
            <person name="Schleper C."/>
            <person name="Guy L."/>
            <person name="Ettema T.J."/>
        </authorList>
    </citation>
    <scope>NUCLEOTIDE SEQUENCE</scope>
</reference>
<feature type="transmembrane region" description="Helical" evidence="1">
    <location>
        <begin position="21"/>
        <end position="43"/>
    </location>
</feature>
<accession>A0A0F9CAC8</accession>
<keyword evidence="1" id="KW-0812">Transmembrane</keyword>
<dbReference type="EMBL" id="LAZR01047675">
    <property type="protein sequence ID" value="KKK93676.1"/>
    <property type="molecule type" value="Genomic_DNA"/>
</dbReference>
<sequence length="154" mass="17738">MMLNELIATEIGEVGISWFDFYSIGHICFGIGLFLFFSLFYTIPKRNNNIPIFSLIFVEILTITFAVLWELIENLIFLNLGWKFENRADSLQNITTDILLGAIGGLGTWLFAYITFEKEKKPFAYYTFGIIGFGVWIGIFIILRYLTLHNSPII</sequence>
<proteinExistence type="predicted"/>
<dbReference type="AlphaFoldDB" id="A0A0F9CAC8"/>
<name>A0A0F9CAC8_9ZZZZ</name>
<feature type="transmembrane region" description="Helical" evidence="1">
    <location>
        <begin position="55"/>
        <end position="78"/>
    </location>
</feature>
<evidence type="ECO:0000256" key="1">
    <source>
        <dbReference type="SAM" id="Phobius"/>
    </source>
</evidence>
<protein>
    <recommendedName>
        <fullName evidence="3">VanZ-like domain-containing protein</fullName>
    </recommendedName>
</protein>
<feature type="transmembrane region" description="Helical" evidence="1">
    <location>
        <begin position="98"/>
        <end position="116"/>
    </location>
</feature>
<evidence type="ECO:0000313" key="2">
    <source>
        <dbReference type="EMBL" id="KKK93676.1"/>
    </source>
</evidence>
<keyword evidence="1" id="KW-1133">Transmembrane helix</keyword>
<feature type="transmembrane region" description="Helical" evidence="1">
    <location>
        <begin position="123"/>
        <end position="146"/>
    </location>
</feature>
<evidence type="ECO:0008006" key="3">
    <source>
        <dbReference type="Google" id="ProtNLM"/>
    </source>
</evidence>
<organism evidence="2">
    <name type="scientific">marine sediment metagenome</name>
    <dbReference type="NCBI Taxonomy" id="412755"/>
    <lineage>
        <taxon>unclassified sequences</taxon>
        <taxon>metagenomes</taxon>
        <taxon>ecological metagenomes</taxon>
    </lineage>
</organism>